<keyword evidence="6 7" id="KW-0067">ATP-binding</keyword>
<dbReference type="SUPFAM" id="SSF51984">
    <property type="entry name" value="MurCD N-terminal domain"/>
    <property type="match status" value="1"/>
</dbReference>
<evidence type="ECO:0000313" key="11">
    <source>
        <dbReference type="EMBL" id="KIE64179.1"/>
    </source>
</evidence>
<dbReference type="SUPFAM" id="SSF53623">
    <property type="entry name" value="MurD-like peptide ligases, catalytic domain"/>
    <property type="match status" value="1"/>
</dbReference>
<dbReference type="InterPro" id="IPR005762">
    <property type="entry name" value="MurD"/>
</dbReference>
<proteinExistence type="inferred from homology"/>
<dbReference type="Pfam" id="PF21799">
    <property type="entry name" value="MurD-like_N"/>
    <property type="match status" value="1"/>
</dbReference>
<dbReference type="Gene3D" id="3.40.50.720">
    <property type="entry name" value="NAD(P)-binding Rossmann-like Domain"/>
    <property type="match status" value="1"/>
</dbReference>
<dbReference type="GO" id="GO:0008764">
    <property type="term" value="F:UDP-N-acetylmuramoylalanine-D-glutamate ligase activity"/>
    <property type="evidence" value="ECO:0007669"/>
    <property type="project" value="UniProtKB-UniRule"/>
</dbReference>
<comment type="pathway">
    <text evidence="2 7 8">Cell wall biogenesis; peptidoglycan biosynthesis.</text>
</comment>
<feature type="binding site" evidence="7">
    <location>
        <begin position="114"/>
        <end position="120"/>
    </location>
    <ligand>
        <name>ATP</name>
        <dbReference type="ChEBI" id="CHEBI:30616"/>
    </ligand>
</feature>
<comment type="function">
    <text evidence="7 8">Cell wall formation. Catalyzes the addition of glutamate to the nucleotide precursor UDP-N-acetylmuramoyl-L-alanine (UMA).</text>
</comment>
<dbReference type="HAMAP" id="MF_00639">
    <property type="entry name" value="MurD"/>
    <property type="match status" value="1"/>
</dbReference>
<evidence type="ECO:0000256" key="5">
    <source>
        <dbReference type="ARBA" id="ARBA00022741"/>
    </source>
</evidence>
<dbReference type="InterPro" id="IPR036565">
    <property type="entry name" value="Mur-like_cat_sf"/>
</dbReference>
<keyword evidence="7 8" id="KW-0131">Cell cycle</keyword>
<dbReference type="GO" id="GO:0005737">
    <property type="term" value="C:cytoplasm"/>
    <property type="evidence" value="ECO:0007669"/>
    <property type="project" value="UniProtKB-SubCell"/>
</dbReference>
<dbReference type="RefSeq" id="WP_039719543.1">
    <property type="nucleotide sequence ID" value="NZ_AWXV01000002.1"/>
</dbReference>
<accession>A0A0C1V6W0</accession>
<keyword evidence="3 7" id="KW-0963">Cytoplasm</keyword>
<keyword evidence="7 8" id="KW-0132">Cell division</keyword>
<evidence type="ECO:0000256" key="8">
    <source>
        <dbReference type="RuleBase" id="RU003664"/>
    </source>
</evidence>
<evidence type="ECO:0000313" key="12">
    <source>
        <dbReference type="Proteomes" id="UP000054529"/>
    </source>
</evidence>
<dbReference type="Gene3D" id="3.90.190.20">
    <property type="entry name" value="Mur ligase, C-terminal domain"/>
    <property type="match status" value="1"/>
</dbReference>
<evidence type="ECO:0000256" key="3">
    <source>
        <dbReference type="ARBA" id="ARBA00022490"/>
    </source>
</evidence>
<dbReference type="EC" id="6.3.2.9" evidence="7 8"/>
<dbReference type="EMBL" id="AWXV01000002">
    <property type="protein sequence ID" value="KIE64179.1"/>
    <property type="molecule type" value="Genomic_DNA"/>
</dbReference>
<name>A0A0C1V6W0_9ENTR</name>
<gene>
    <name evidence="7" type="primary">murD</name>
    <name evidence="11" type="ORF">P689_119150</name>
</gene>
<feature type="domain" description="Mur ligase C-terminal" evidence="9">
    <location>
        <begin position="304"/>
        <end position="416"/>
    </location>
</feature>
<dbReference type="UniPathway" id="UPA00219"/>
<protein>
    <recommendedName>
        <fullName evidence="7 8">UDP-N-acetylmuramoylalanine--D-glutamate ligase</fullName>
        <ecNumber evidence="7 8">6.3.2.9</ecNumber>
    </recommendedName>
    <alternativeName>
        <fullName evidence="7">D-glutamic acid-adding enzyme</fullName>
    </alternativeName>
    <alternativeName>
        <fullName evidence="7">UDP-N-acetylmuramoyl-L-alanyl-D-glutamate synthetase</fullName>
    </alternativeName>
</protein>
<evidence type="ECO:0000256" key="7">
    <source>
        <dbReference type="HAMAP-Rule" id="MF_00639"/>
    </source>
</evidence>
<dbReference type="OrthoDB" id="9809796at2"/>
<dbReference type="InterPro" id="IPR013221">
    <property type="entry name" value="Mur_ligase_cen"/>
</dbReference>
<organism evidence="11 12">
    <name type="scientific">Candidatus Riesia pediculischaeffi PTSU</name>
    <dbReference type="NCBI Taxonomy" id="1401651"/>
    <lineage>
        <taxon>Bacteria</taxon>
        <taxon>Pseudomonadati</taxon>
        <taxon>Pseudomonadota</taxon>
        <taxon>Gammaproteobacteria</taxon>
        <taxon>Enterobacterales</taxon>
        <taxon>Enterobacteriaceae</taxon>
        <taxon>Candidatus Riesia</taxon>
    </lineage>
</organism>
<comment type="caution">
    <text evidence="11">The sequence shown here is derived from an EMBL/GenBank/DDBJ whole genome shotgun (WGS) entry which is preliminary data.</text>
</comment>
<dbReference type="InterPro" id="IPR004101">
    <property type="entry name" value="Mur_ligase_C"/>
</dbReference>
<sequence length="441" mass="49767">MANYLGKKIVIVGLGKTGLSCVNFFISKKIFPKVIDTHNSPTLKSFIPKGISCHFGSWNQEWIISSDLIILSPGVDRFQTEIQLAYKKGIEIIGDVELFCRELKKDKKIISITGSNGKSTTTCLLMEIARKAGLKVGVGGNIGNPVLDLLRYDYDVYILELSSFQLETTNTLQSYGAVILNVSENHMDRYPLGMDQYISAKLKIYEFAKICVVNVMDSTIWPIHRESHNRDYLSFGMNSGIYSLNTRKNIIQRYGETLIHTKSIKISGTHNYFNFLAALCLAEIINIPIRTSISVISKYRGLPHRLQVIHKKDGVTWINDSKSTNINSTIAAIKSIEKARKIHLLLGGDRKMSKLSPLKRFICFREDIQIYCFGKDKLKFGKLKDNSIVLDTLKQCVLKVLEISKNGDVVLLSPACSSLDQFLNFEHRGEIFTKMVKNFCS</sequence>
<keyword evidence="7 8" id="KW-0961">Cell wall biogenesis/degradation</keyword>
<reference evidence="11 12" key="1">
    <citation type="journal article" date="2014" name="G3 (Bethesda)">
        <title>Genome sequence of Candidatus Riesia pediculischaeffi, endosymbiont of chimpanzee lice, and genomic comparison of recently acquired endosymbionts from human and chimpanzee lice.</title>
        <authorList>
            <person name="Boyd B.M."/>
            <person name="Allen J.M."/>
            <person name="de Crecy-Lagard V."/>
            <person name="Reed D.L."/>
        </authorList>
    </citation>
    <scope>NUCLEOTIDE SEQUENCE [LARGE SCALE GENOMIC DNA]</scope>
    <source>
        <strain evidence="11 12">PTSU</strain>
    </source>
</reference>
<keyword evidence="5 7" id="KW-0547">Nucleotide-binding</keyword>
<evidence type="ECO:0000256" key="4">
    <source>
        <dbReference type="ARBA" id="ARBA00022598"/>
    </source>
</evidence>
<evidence type="ECO:0000256" key="6">
    <source>
        <dbReference type="ARBA" id="ARBA00022840"/>
    </source>
</evidence>
<comment type="catalytic activity">
    <reaction evidence="7 8">
        <text>UDP-N-acetyl-alpha-D-muramoyl-L-alanine + D-glutamate + ATP = UDP-N-acetyl-alpha-D-muramoyl-L-alanyl-D-glutamate + ADP + phosphate + H(+)</text>
        <dbReference type="Rhea" id="RHEA:16429"/>
        <dbReference type="ChEBI" id="CHEBI:15378"/>
        <dbReference type="ChEBI" id="CHEBI:29986"/>
        <dbReference type="ChEBI" id="CHEBI:30616"/>
        <dbReference type="ChEBI" id="CHEBI:43474"/>
        <dbReference type="ChEBI" id="CHEBI:83898"/>
        <dbReference type="ChEBI" id="CHEBI:83900"/>
        <dbReference type="ChEBI" id="CHEBI:456216"/>
        <dbReference type="EC" id="6.3.2.9"/>
    </reaction>
</comment>
<dbReference type="Gene3D" id="3.40.1190.10">
    <property type="entry name" value="Mur-like, catalytic domain"/>
    <property type="match status" value="1"/>
</dbReference>
<dbReference type="HOGENOM" id="CLU_032540_1_0_6"/>
<keyword evidence="4 7" id="KW-0436">Ligase</keyword>
<dbReference type="PANTHER" id="PTHR43692:SF1">
    <property type="entry name" value="UDP-N-ACETYLMURAMOYLALANINE--D-GLUTAMATE LIGASE"/>
    <property type="match status" value="1"/>
</dbReference>
<comment type="similarity">
    <text evidence="7">Belongs to the MurCDEF family.</text>
</comment>
<dbReference type="NCBIfam" id="TIGR01087">
    <property type="entry name" value="murD"/>
    <property type="match status" value="1"/>
</dbReference>
<evidence type="ECO:0000256" key="2">
    <source>
        <dbReference type="ARBA" id="ARBA00004752"/>
    </source>
</evidence>
<keyword evidence="7 8" id="KW-0133">Cell shape</keyword>
<evidence type="ECO:0000259" key="9">
    <source>
        <dbReference type="Pfam" id="PF02875"/>
    </source>
</evidence>
<dbReference type="Proteomes" id="UP000054529">
    <property type="component" value="Unassembled WGS sequence"/>
</dbReference>
<dbReference type="Pfam" id="PF08245">
    <property type="entry name" value="Mur_ligase_M"/>
    <property type="match status" value="1"/>
</dbReference>
<dbReference type="AlphaFoldDB" id="A0A0C1V6W0"/>
<keyword evidence="7 8" id="KW-0573">Peptidoglycan synthesis</keyword>
<dbReference type="InterPro" id="IPR036615">
    <property type="entry name" value="Mur_ligase_C_dom_sf"/>
</dbReference>
<dbReference type="GO" id="GO:0051301">
    <property type="term" value="P:cell division"/>
    <property type="evidence" value="ECO:0007669"/>
    <property type="project" value="UniProtKB-KW"/>
</dbReference>
<dbReference type="GO" id="GO:0008360">
    <property type="term" value="P:regulation of cell shape"/>
    <property type="evidence" value="ECO:0007669"/>
    <property type="project" value="UniProtKB-KW"/>
</dbReference>
<evidence type="ECO:0000259" key="10">
    <source>
        <dbReference type="Pfam" id="PF08245"/>
    </source>
</evidence>
<dbReference type="SUPFAM" id="SSF53244">
    <property type="entry name" value="MurD-like peptide ligases, peptide-binding domain"/>
    <property type="match status" value="1"/>
</dbReference>
<comment type="subcellular location">
    <subcellularLocation>
        <location evidence="1 7 8">Cytoplasm</location>
    </subcellularLocation>
</comment>
<dbReference type="PANTHER" id="PTHR43692">
    <property type="entry name" value="UDP-N-ACETYLMURAMOYLALANINE--D-GLUTAMATE LIGASE"/>
    <property type="match status" value="1"/>
</dbReference>
<dbReference type="PATRIC" id="fig|1401651.3.peg.177"/>
<dbReference type="GO" id="GO:0009252">
    <property type="term" value="P:peptidoglycan biosynthetic process"/>
    <property type="evidence" value="ECO:0007669"/>
    <property type="project" value="UniProtKB-UniRule"/>
</dbReference>
<feature type="domain" description="Mur ligase central" evidence="10">
    <location>
        <begin position="112"/>
        <end position="282"/>
    </location>
</feature>
<evidence type="ECO:0000256" key="1">
    <source>
        <dbReference type="ARBA" id="ARBA00004496"/>
    </source>
</evidence>
<dbReference type="GO" id="GO:0005524">
    <property type="term" value="F:ATP binding"/>
    <property type="evidence" value="ECO:0007669"/>
    <property type="project" value="UniProtKB-UniRule"/>
</dbReference>
<dbReference type="Pfam" id="PF02875">
    <property type="entry name" value="Mur_ligase_C"/>
    <property type="match status" value="1"/>
</dbReference>
<dbReference type="GO" id="GO:0071555">
    <property type="term" value="P:cell wall organization"/>
    <property type="evidence" value="ECO:0007669"/>
    <property type="project" value="UniProtKB-KW"/>
</dbReference>